<dbReference type="AlphaFoldDB" id="A0A011MGR2"/>
<organism evidence="2 3">
    <name type="scientific">Candidatus Accumulibacter adjunctus</name>
    <dbReference type="NCBI Taxonomy" id="1454001"/>
    <lineage>
        <taxon>Bacteria</taxon>
        <taxon>Pseudomonadati</taxon>
        <taxon>Pseudomonadota</taxon>
        <taxon>Betaproteobacteria</taxon>
        <taxon>Candidatus Accumulibacter</taxon>
    </lineage>
</organism>
<dbReference type="PATRIC" id="fig|1454001.3.peg.821"/>
<dbReference type="CDD" id="cd24032">
    <property type="entry name" value="ASKHA_NBD_TsaB"/>
    <property type="match status" value="1"/>
</dbReference>
<dbReference type="NCBIfam" id="TIGR03725">
    <property type="entry name" value="T6A_YeaZ"/>
    <property type="match status" value="1"/>
</dbReference>
<evidence type="ECO:0000313" key="2">
    <source>
        <dbReference type="EMBL" id="EXI69048.1"/>
    </source>
</evidence>
<feature type="domain" description="Gcp-like" evidence="1">
    <location>
        <begin position="31"/>
        <end position="134"/>
    </location>
</feature>
<name>A0A011MGR2_9PROT</name>
<evidence type="ECO:0000313" key="3">
    <source>
        <dbReference type="Proteomes" id="UP000020218"/>
    </source>
</evidence>
<proteinExistence type="predicted"/>
<dbReference type="Gene3D" id="3.30.420.40">
    <property type="match status" value="2"/>
</dbReference>
<dbReference type="GO" id="GO:0002949">
    <property type="term" value="P:tRNA threonylcarbamoyladenosine modification"/>
    <property type="evidence" value="ECO:0007669"/>
    <property type="project" value="InterPro"/>
</dbReference>
<dbReference type="InterPro" id="IPR000905">
    <property type="entry name" value="Gcp-like_dom"/>
</dbReference>
<evidence type="ECO:0000259" key="1">
    <source>
        <dbReference type="Pfam" id="PF00814"/>
    </source>
</evidence>
<dbReference type="PANTHER" id="PTHR11735">
    <property type="entry name" value="TRNA N6-ADENOSINE THREONYLCARBAMOYLTRANSFERASE"/>
    <property type="match status" value="1"/>
</dbReference>
<dbReference type="InterPro" id="IPR022496">
    <property type="entry name" value="T6A_TsaB"/>
</dbReference>
<reference evidence="2" key="1">
    <citation type="submission" date="2014-02" db="EMBL/GenBank/DDBJ databases">
        <title>Expanding our view of genomic diversity in Candidatus Accumulibacter clades.</title>
        <authorList>
            <person name="Skennerton C.T."/>
            <person name="Barr J.J."/>
            <person name="Slater F.R."/>
            <person name="Bond P.L."/>
            <person name="Tyson G.W."/>
        </authorList>
    </citation>
    <scope>NUCLEOTIDE SEQUENCE [LARGE SCALE GENOMIC DNA]</scope>
</reference>
<dbReference type="GO" id="GO:0005829">
    <property type="term" value="C:cytosol"/>
    <property type="evidence" value="ECO:0007669"/>
    <property type="project" value="TreeGrafter"/>
</dbReference>
<accession>A0A011MGR2</accession>
<dbReference type="PANTHER" id="PTHR11735:SF11">
    <property type="entry name" value="TRNA THREONYLCARBAMOYLADENOSINE BIOSYNTHESIS PROTEIN TSAB"/>
    <property type="match status" value="1"/>
</dbReference>
<sequence>MNLLAIETSTESGSIALWSNGTLLRRSCPAGPAHSQTLLPLLGSALQEAGLACSDLHGIAFAAGPGSFTGLRVACGVAQGLAVAHALPVIAVGTLEAMALASGGERVIVLLDARMGEVYHGRFVAGDETLTTAVCHPGEVPLPDTGGWLACGNGLAAHPVLRQRLSTRVCDWLPELLPDAGAVARLAAPRLARGEGVDAAAVAPRYVRNKVALTVAERLASGGRA</sequence>
<dbReference type="Pfam" id="PF00814">
    <property type="entry name" value="TsaD"/>
    <property type="match status" value="1"/>
</dbReference>
<dbReference type="InterPro" id="IPR043129">
    <property type="entry name" value="ATPase_NBD"/>
</dbReference>
<protein>
    <submittedName>
        <fullName evidence="2">T(6)A37 threonylcarbamoyladenosine biosynthesis protein</fullName>
    </submittedName>
</protein>
<gene>
    <name evidence="2" type="primary">gcp_1</name>
    <name evidence="2" type="ORF">AW08_00874</name>
</gene>
<dbReference type="SUPFAM" id="SSF53067">
    <property type="entry name" value="Actin-like ATPase domain"/>
    <property type="match status" value="2"/>
</dbReference>
<dbReference type="EMBL" id="JFAX01000003">
    <property type="protein sequence ID" value="EXI69048.1"/>
    <property type="molecule type" value="Genomic_DNA"/>
</dbReference>
<dbReference type="Proteomes" id="UP000020218">
    <property type="component" value="Unassembled WGS sequence"/>
</dbReference>
<dbReference type="STRING" id="1454001.AW08_00874"/>
<comment type="caution">
    <text evidence="2">The sequence shown here is derived from an EMBL/GenBank/DDBJ whole genome shotgun (WGS) entry which is preliminary data.</text>
</comment>
<keyword evidence="3" id="KW-1185">Reference proteome</keyword>